<protein>
    <recommendedName>
        <fullName evidence="3">Hydrolase</fullName>
    </recommendedName>
</protein>
<gene>
    <name evidence="1" type="ORF">DW839_28605</name>
</gene>
<dbReference type="InterPro" id="IPR036412">
    <property type="entry name" value="HAD-like_sf"/>
</dbReference>
<reference evidence="1 2" key="1">
    <citation type="submission" date="2018-08" db="EMBL/GenBank/DDBJ databases">
        <title>A genome reference for cultivated species of the human gut microbiota.</title>
        <authorList>
            <person name="Zou Y."/>
            <person name="Xue W."/>
            <person name="Luo G."/>
        </authorList>
    </citation>
    <scope>NUCLEOTIDE SEQUENCE [LARGE SCALE GENOMIC DNA]</scope>
    <source>
        <strain evidence="1 2">AM35-14</strain>
    </source>
</reference>
<dbReference type="PIRSF" id="PIRSF020079">
    <property type="entry name" value="UCP020079"/>
    <property type="match status" value="1"/>
</dbReference>
<proteinExistence type="predicted"/>
<evidence type="ECO:0000313" key="1">
    <source>
        <dbReference type="EMBL" id="RHC48489.1"/>
    </source>
</evidence>
<dbReference type="SUPFAM" id="SSF56784">
    <property type="entry name" value="HAD-like"/>
    <property type="match status" value="1"/>
</dbReference>
<dbReference type="Gene3D" id="3.40.50.1000">
    <property type="entry name" value="HAD superfamily/HAD-like"/>
    <property type="match status" value="1"/>
</dbReference>
<dbReference type="InterPro" id="IPR023214">
    <property type="entry name" value="HAD_sf"/>
</dbReference>
<comment type="caution">
    <text evidence="1">The sequence shown here is derived from an EMBL/GenBank/DDBJ whole genome shotgun (WGS) entry which is preliminary data.</text>
</comment>
<sequence length="117" mass="13691">MNREYTIYAVDFDGTLCESKFPGIGAPNKYLIDHLIKRREQRNKVILWTCRCGEKLYEAVEWCQQHGLEFDAINENLPETLEWLGGTESRKIHADVFIDDKAVNKPKYCVPYKECTM</sequence>
<name>A0A414AIU6_9FIRM</name>
<organism evidence="1 2">
    <name type="scientific">Enterocloster bolteae</name>
    <dbReference type="NCBI Taxonomy" id="208479"/>
    <lineage>
        <taxon>Bacteria</taxon>
        <taxon>Bacillati</taxon>
        <taxon>Bacillota</taxon>
        <taxon>Clostridia</taxon>
        <taxon>Lachnospirales</taxon>
        <taxon>Lachnospiraceae</taxon>
        <taxon>Enterocloster</taxon>
    </lineage>
</organism>
<evidence type="ECO:0008006" key="3">
    <source>
        <dbReference type="Google" id="ProtNLM"/>
    </source>
</evidence>
<dbReference type="InterPro" id="IPR016769">
    <property type="entry name" value="Phage_SP01_Orf1"/>
</dbReference>
<dbReference type="EMBL" id="QSHZ01000047">
    <property type="protein sequence ID" value="RHC48489.1"/>
    <property type="molecule type" value="Genomic_DNA"/>
</dbReference>
<evidence type="ECO:0000313" key="2">
    <source>
        <dbReference type="Proteomes" id="UP000283975"/>
    </source>
</evidence>
<dbReference type="AlphaFoldDB" id="A0A414AIU6"/>
<dbReference type="Proteomes" id="UP000283975">
    <property type="component" value="Unassembled WGS sequence"/>
</dbReference>
<accession>A0A414AIU6</accession>